<sequence length="148" mass="15849">MSRHLLRPDVSVASLNARAPGHLPGWFGIEIIGIEPGRLDARLPIRPEMLAPNGFLHAATIVALADTSAGYATIAHLPEGAGGFTTIELKTNFLGTLTEGLLLCTATAVHSGRLTQVWDAEVRSEDGRRLALFRCTQMVLWPKAGVAE</sequence>
<dbReference type="PANTHER" id="PTHR43240:SF8">
    <property type="entry name" value="PHENYLACETIC ACID DEGRADATION-RELATED PROTEIN"/>
    <property type="match status" value="1"/>
</dbReference>
<evidence type="ECO:0000256" key="1">
    <source>
        <dbReference type="ARBA" id="ARBA00022801"/>
    </source>
</evidence>
<dbReference type="KEGG" id="app:CAP2UW1_4331"/>
<accession>C7RQG0</accession>
<dbReference type="GO" id="GO:0061522">
    <property type="term" value="F:1,4-dihydroxy-2-naphthoyl-CoA thioesterase activity"/>
    <property type="evidence" value="ECO:0007669"/>
    <property type="project" value="TreeGrafter"/>
</dbReference>
<dbReference type="HOGENOM" id="CLU_089876_13_4_4"/>
<dbReference type="SUPFAM" id="SSF54637">
    <property type="entry name" value="Thioesterase/thiol ester dehydrase-isomerase"/>
    <property type="match status" value="1"/>
</dbReference>
<evidence type="ECO:0000259" key="2">
    <source>
        <dbReference type="Pfam" id="PF03061"/>
    </source>
</evidence>
<dbReference type="Pfam" id="PF03061">
    <property type="entry name" value="4HBT"/>
    <property type="match status" value="1"/>
</dbReference>
<protein>
    <submittedName>
        <fullName evidence="3">Thioesterase superfamily protein</fullName>
    </submittedName>
</protein>
<dbReference type="InterPro" id="IPR003736">
    <property type="entry name" value="PAAI_dom"/>
</dbReference>
<dbReference type="EMBL" id="CP001715">
    <property type="protein sequence ID" value="ACV37567.1"/>
    <property type="molecule type" value="Genomic_DNA"/>
</dbReference>
<dbReference type="eggNOG" id="COG2050">
    <property type="taxonomic scope" value="Bacteria"/>
</dbReference>
<dbReference type="AlphaFoldDB" id="C7RQG0"/>
<dbReference type="NCBIfam" id="TIGR00369">
    <property type="entry name" value="unchar_dom_1"/>
    <property type="match status" value="1"/>
</dbReference>
<dbReference type="InterPro" id="IPR029069">
    <property type="entry name" value="HotDog_dom_sf"/>
</dbReference>
<dbReference type="Gene3D" id="3.10.129.10">
    <property type="entry name" value="Hotdog Thioesterase"/>
    <property type="match status" value="1"/>
</dbReference>
<keyword evidence="1" id="KW-0378">Hydrolase</keyword>
<evidence type="ECO:0000313" key="3">
    <source>
        <dbReference type="EMBL" id="ACV37567.1"/>
    </source>
</evidence>
<organism evidence="3">
    <name type="scientific">Accumulibacter regalis</name>
    <dbReference type="NCBI Taxonomy" id="522306"/>
    <lineage>
        <taxon>Bacteria</taxon>
        <taxon>Pseudomonadati</taxon>
        <taxon>Pseudomonadota</taxon>
        <taxon>Betaproteobacteria</taxon>
        <taxon>Candidatus Accumulibacter</taxon>
    </lineage>
</organism>
<reference evidence="3" key="2">
    <citation type="submission" date="2009-09" db="EMBL/GenBank/DDBJ databases">
        <title>Complete sequence of chromosome of Candidatus Accumulibacter phosphatis clade IIA str. UW-1.</title>
        <authorList>
            <consortium name="US DOE Joint Genome Institute"/>
            <person name="Martin H.G."/>
            <person name="Ivanova N."/>
            <person name="Kunin V."/>
            <person name="Warnecke F."/>
            <person name="Barry K."/>
            <person name="He S."/>
            <person name="Salamov A."/>
            <person name="Szeto E."/>
            <person name="Dalin E."/>
            <person name="Pangilinan J.L."/>
            <person name="Lapidus A."/>
            <person name="Lowry S."/>
            <person name="Kyrpides N.C."/>
            <person name="McMahon K.D."/>
            <person name="Hugenholtz P."/>
        </authorList>
    </citation>
    <scope>NUCLEOTIDE SEQUENCE [LARGE SCALE GENOMIC DNA]</scope>
    <source>
        <strain evidence="3">UW-1</strain>
    </source>
</reference>
<dbReference type="PANTHER" id="PTHR43240">
    <property type="entry name" value="1,4-DIHYDROXY-2-NAPHTHOYL-COA THIOESTERASE 1"/>
    <property type="match status" value="1"/>
</dbReference>
<reference evidence="3" key="1">
    <citation type="submission" date="2009-08" db="EMBL/GenBank/DDBJ databases">
        <authorList>
            <consortium name="US DOE Joint Genome Institute"/>
            <person name="Lucas S."/>
            <person name="Copeland A."/>
            <person name="Lapidus A."/>
            <person name="Glavina del Rio T."/>
            <person name="Dalin E."/>
            <person name="Tice H."/>
            <person name="Bruce D."/>
            <person name="Barry K."/>
            <person name="Pitluck S."/>
            <person name="Lowry S."/>
            <person name="Larimer F."/>
            <person name="Land M."/>
            <person name="Hauser L."/>
            <person name="Kyrpides N."/>
            <person name="Ivanova N."/>
            <person name="McMahon K.D."/>
            <person name="Hugenholtz P."/>
        </authorList>
    </citation>
    <scope>NUCLEOTIDE SEQUENCE</scope>
    <source>
        <strain evidence="3">UW-1</strain>
    </source>
</reference>
<dbReference type="GO" id="GO:0005829">
    <property type="term" value="C:cytosol"/>
    <property type="evidence" value="ECO:0007669"/>
    <property type="project" value="TreeGrafter"/>
</dbReference>
<dbReference type="InterPro" id="IPR006683">
    <property type="entry name" value="Thioestr_dom"/>
</dbReference>
<name>C7RQG0_ACCRE</name>
<dbReference type="CDD" id="cd03443">
    <property type="entry name" value="PaaI_thioesterase"/>
    <property type="match status" value="1"/>
</dbReference>
<feature type="domain" description="Thioesterase" evidence="2">
    <location>
        <begin position="53"/>
        <end position="130"/>
    </location>
</feature>
<dbReference type="STRING" id="522306.CAP2UW1_4331"/>
<proteinExistence type="predicted"/>
<gene>
    <name evidence="3" type="ordered locus">CAP2UW1_4331</name>
</gene>
<dbReference type="OrthoDB" id="9798208at2"/>